<proteinExistence type="predicted"/>
<gene>
    <name evidence="1" type="ORF">FOXB_10007</name>
</gene>
<organism evidence="1">
    <name type="scientific">Fusarium oxysporum (strain Fo5176)</name>
    <name type="common">Fusarium vascular wilt</name>
    <dbReference type="NCBI Taxonomy" id="660025"/>
    <lineage>
        <taxon>Eukaryota</taxon>
        <taxon>Fungi</taxon>
        <taxon>Dikarya</taxon>
        <taxon>Ascomycota</taxon>
        <taxon>Pezizomycotina</taxon>
        <taxon>Sordariomycetes</taxon>
        <taxon>Hypocreomycetidae</taxon>
        <taxon>Hypocreales</taxon>
        <taxon>Nectriaceae</taxon>
        <taxon>Fusarium</taxon>
        <taxon>Fusarium oxysporum species complex</taxon>
    </lineage>
</organism>
<protein>
    <submittedName>
        <fullName evidence="1">Uncharacterized protein</fullName>
    </submittedName>
</protein>
<dbReference type="EMBL" id="AFQF01002675">
    <property type="protein sequence ID" value="EGU79482.1"/>
    <property type="molecule type" value="Genomic_DNA"/>
</dbReference>
<reference evidence="1" key="1">
    <citation type="journal article" date="2012" name="Mol. Plant Microbe Interact.">
        <title>A highly conserved effector in Fusarium oxysporum is required for full virulence on Arabidopsis.</title>
        <authorList>
            <person name="Thatcher L.F."/>
            <person name="Gardiner D.M."/>
            <person name="Kazan K."/>
            <person name="Manners J."/>
        </authorList>
    </citation>
    <scope>NUCLEOTIDE SEQUENCE [LARGE SCALE GENOMIC DNA]</scope>
    <source>
        <strain evidence="1">Fo5176</strain>
    </source>
</reference>
<name>F9FUC6_FUSOF</name>
<sequence length="136" mass="14968">MAGQDIKSGPDNWYKLALADGKELSFIPRTEGGRVTKCFISAIDAGQGMVVRYQRYNGDDRLNQGWPIGDKGYLRCLQYGSAASIGVHFYTHDHTNLFVTSEDAYIHGLRAERLAGNRVSLAISAANRGLKDELTS</sequence>
<comment type="caution">
    <text evidence="1">The sequence shown here is derived from an EMBL/GenBank/DDBJ whole genome shotgun (WGS) entry which is preliminary data.</text>
</comment>
<dbReference type="AlphaFoldDB" id="F9FUC6"/>
<dbReference type="OrthoDB" id="5176693at2759"/>
<evidence type="ECO:0000313" key="1">
    <source>
        <dbReference type="EMBL" id="EGU79482.1"/>
    </source>
</evidence>
<accession>F9FUC6</accession>